<proteinExistence type="predicted"/>
<evidence type="ECO:0000313" key="1">
    <source>
        <dbReference type="EMBL" id="KKN55978.1"/>
    </source>
</evidence>
<protein>
    <submittedName>
        <fullName evidence="1">Uncharacterized protein</fullName>
    </submittedName>
</protein>
<comment type="caution">
    <text evidence="1">The sequence shown here is derived from an EMBL/GenBank/DDBJ whole genome shotgun (WGS) entry which is preliminary data.</text>
</comment>
<dbReference type="AlphaFoldDB" id="A0A0F9UQV3"/>
<organism evidence="1">
    <name type="scientific">marine sediment metagenome</name>
    <dbReference type="NCBI Taxonomy" id="412755"/>
    <lineage>
        <taxon>unclassified sequences</taxon>
        <taxon>metagenomes</taxon>
        <taxon>ecological metagenomes</taxon>
    </lineage>
</organism>
<dbReference type="EMBL" id="LAZR01000864">
    <property type="protein sequence ID" value="KKN55978.1"/>
    <property type="molecule type" value="Genomic_DNA"/>
</dbReference>
<sequence>MIKENQIQLIQELENYHHGFLNKEGCEYFLQPFGITAKLDNVKANPQDFKGLALWDNNGKSIKEAKGLSGLDISSLIAVKLNVVTLNLFGRGSQHRSNCEAIVKKLKV</sequence>
<gene>
    <name evidence="1" type="ORF">LCGC14_0577200</name>
</gene>
<name>A0A0F9UQV3_9ZZZZ</name>
<reference evidence="1" key="1">
    <citation type="journal article" date="2015" name="Nature">
        <title>Complex archaea that bridge the gap between prokaryotes and eukaryotes.</title>
        <authorList>
            <person name="Spang A."/>
            <person name="Saw J.H."/>
            <person name="Jorgensen S.L."/>
            <person name="Zaremba-Niedzwiedzka K."/>
            <person name="Martijn J."/>
            <person name="Lind A.E."/>
            <person name="van Eijk R."/>
            <person name="Schleper C."/>
            <person name="Guy L."/>
            <person name="Ettema T.J."/>
        </authorList>
    </citation>
    <scope>NUCLEOTIDE SEQUENCE</scope>
</reference>
<accession>A0A0F9UQV3</accession>